<evidence type="ECO:0000313" key="6">
    <source>
        <dbReference type="Proteomes" id="UP000006769"/>
    </source>
</evidence>
<dbReference type="PROSITE" id="PS50212">
    <property type="entry name" value="RASGEF_NTER"/>
    <property type="match status" value="1"/>
</dbReference>
<dbReference type="GeneID" id="20075903"/>
<gene>
    <name evidence="5" type="ORF">ENU1_181800</name>
</gene>
<accession>K2HPV9</accession>
<dbReference type="Gene3D" id="1.10.840.10">
    <property type="entry name" value="Ras guanine-nucleotide exchange factors catalytic domain"/>
    <property type="match status" value="1"/>
</dbReference>
<evidence type="ECO:0000259" key="4">
    <source>
        <dbReference type="PROSITE" id="PS50212"/>
    </source>
</evidence>
<dbReference type="InterPro" id="IPR023578">
    <property type="entry name" value="Ras_GEF_dom_sf"/>
</dbReference>
<dbReference type="OMA" id="KIWAFKP"/>
<sequence>MKKFVSSMVHLKISTCEHHSKVIHCPVCGESICLMCFEQSVEVNGRCPLCKQLIPTHDLKQIKNLASGMSPYSMGKGCDSPRIKESDYHASPQSFVFDIPTTNKTITFTYEKGSGSQIIRYATLEKCLQFITSCDSSDIFFSECFILVHPLVVSSSKLMELLIIRFNPTHPQGISFETFLHKVLIPTRLKVMGLLRMWIQNRKFDFENEKLYEQLDGLMKKIWAFKPNLAHAIQVQIDKEIESPKEPKLMKQKSISSIDCSISPREYFGTNSTLSIRSCQGYESKVPSISIKSDRYSKSSFSSLSRKKIQWFITDFNEEIQSIIHTLFCFSPLDCAKQLTLKQMELLQKIELDEFLKQGWMKKEKENLAPNLLKMVRFSNNIINVVQKKILELEQNYERAFAIRYFISVAHYLKQLNNFDGMKAVLAGLESCSIYRLKESWGLLSIDEINLFKQLDSLISPDNNFCKMRELVKLASPPSIPFIGSILTDLVYTDDGNKSNEGKMINFYKVRSIGIILMDLQTRQKATYPFTLVPKVLKFWCCNEKSINENELFNLSQELEPTQTQSEISKEKKKILEKSSKRYEFLWKSFTKAVHEKE</sequence>
<evidence type="ECO:0000256" key="2">
    <source>
        <dbReference type="PROSITE-ProRule" id="PRU00168"/>
    </source>
</evidence>
<feature type="domain" description="N-terminal Ras-GEF" evidence="4">
    <location>
        <begin position="115"/>
        <end position="242"/>
    </location>
</feature>
<dbReference type="InterPro" id="IPR000651">
    <property type="entry name" value="Ras-like_Gua-exchang_fac_N"/>
</dbReference>
<dbReference type="GO" id="GO:0005886">
    <property type="term" value="C:plasma membrane"/>
    <property type="evidence" value="ECO:0007669"/>
    <property type="project" value="TreeGrafter"/>
</dbReference>
<dbReference type="CDD" id="cd00155">
    <property type="entry name" value="RasGEF"/>
    <property type="match status" value="1"/>
</dbReference>
<dbReference type="GO" id="GO:0005085">
    <property type="term" value="F:guanyl-nucleotide exchange factor activity"/>
    <property type="evidence" value="ECO:0007669"/>
    <property type="project" value="UniProtKB-KW"/>
</dbReference>
<dbReference type="Pfam" id="PF00617">
    <property type="entry name" value="RasGEF"/>
    <property type="match status" value="1"/>
</dbReference>
<dbReference type="InterPro" id="IPR001895">
    <property type="entry name" value="RASGEF_cat_dom"/>
</dbReference>
<dbReference type="EMBL" id="JH929203">
    <property type="protein sequence ID" value="EKE37940.1"/>
    <property type="molecule type" value="Genomic_DNA"/>
</dbReference>
<dbReference type="PANTHER" id="PTHR23113:SF370">
    <property type="entry name" value="RAS GUANINE NUCLEOTIDE EXCHANGE FACTOR P"/>
    <property type="match status" value="1"/>
</dbReference>
<dbReference type="GO" id="GO:0007265">
    <property type="term" value="P:Ras protein signal transduction"/>
    <property type="evidence" value="ECO:0007669"/>
    <property type="project" value="TreeGrafter"/>
</dbReference>
<evidence type="ECO:0000313" key="5">
    <source>
        <dbReference type="EMBL" id="EKE37940.1"/>
    </source>
</evidence>
<dbReference type="OrthoDB" id="27417at2759"/>
<dbReference type="Proteomes" id="UP000006769">
    <property type="component" value="Unassembled WGS sequence"/>
</dbReference>
<dbReference type="AlphaFoldDB" id="K2HPV9"/>
<dbReference type="InterPro" id="IPR036964">
    <property type="entry name" value="RASGEF_cat_dom_sf"/>
</dbReference>
<dbReference type="SMART" id="SM00147">
    <property type="entry name" value="RasGEF"/>
    <property type="match status" value="1"/>
</dbReference>
<proteinExistence type="predicted"/>
<evidence type="ECO:0000256" key="1">
    <source>
        <dbReference type="ARBA" id="ARBA00022658"/>
    </source>
</evidence>
<evidence type="ECO:0000259" key="3">
    <source>
        <dbReference type="PROSITE" id="PS50009"/>
    </source>
</evidence>
<dbReference type="RefSeq" id="XP_008859724.1">
    <property type="nucleotide sequence ID" value="XM_008861502.1"/>
</dbReference>
<organism evidence="5 6">
    <name type="scientific">Entamoeba nuttalli (strain P19)</name>
    <name type="common">Amoeba</name>
    <dbReference type="NCBI Taxonomy" id="1076696"/>
    <lineage>
        <taxon>Eukaryota</taxon>
        <taxon>Amoebozoa</taxon>
        <taxon>Evosea</taxon>
        <taxon>Archamoebae</taxon>
        <taxon>Mastigamoebida</taxon>
        <taxon>Entamoebidae</taxon>
        <taxon>Entamoeba</taxon>
    </lineage>
</organism>
<dbReference type="PANTHER" id="PTHR23113">
    <property type="entry name" value="GUANINE NUCLEOTIDE EXCHANGE FACTOR"/>
    <property type="match status" value="1"/>
</dbReference>
<feature type="domain" description="Ras-GEF" evidence="3">
    <location>
        <begin position="331"/>
        <end position="562"/>
    </location>
</feature>
<dbReference type="Gene3D" id="1.20.870.10">
    <property type="entry name" value="Son of sevenless (SoS) protein Chain: S domain 1"/>
    <property type="match status" value="1"/>
</dbReference>
<dbReference type="InterPro" id="IPR008937">
    <property type="entry name" value="Ras-like_GEF"/>
</dbReference>
<keyword evidence="1 2" id="KW-0344">Guanine-nucleotide releasing factor</keyword>
<dbReference type="SUPFAM" id="SSF48366">
    <property type="entry name" value="Ras GEF"/>
    <property type="match status" value="1"/>
</dbReference>
<dbReference type="Pfam" id="PF00618">
    <property type="entry name" value="RasGEF_N"/>
    <property type="match status" value="1"/>
</dbReference>
<reference evidence="5 6" key="1">
    <citation type="submission" date="2011-11" db="EMBL/GenBank/DDBJ databases">
        <authorList>
            <person name="Hannick L."/>
            <person name="Karamycheva S."/>
            <person name="Lorenzi H."/>
            <person name="Caler E."/>
        </authorList>
    </citation>
    <scope>NUCLEOTIDE SEQUENCE [LARGE SCALE GENOMIC DNA]</scope>
    <source>
        <strain evidence="5 6">P19</strain>
    </source>
</reference>
<protein>
    <submittedName>
        <fullName evidence="5">Ras guanine nucleotide exchange factor, putative</fullName>
    </submittedName>
</protein>
<dbReference type="PROSITE" id="PS50009">
    <property type="entry name" value="RASGEF_CAT"/>
    <property type="match status" value="1"/>
</dbReference>
<dbReference type="InterPro" id="IPR019804">
    <property type="entry name" value="Ras_G-nucl-exch_fac_CS"/>
</dbReference>
<name>K2HPV9_ENTNP</name>
<dbReference type="VEuPathDB" id="AmoebaDB:ENU1_181800"/>
<dbReference type="PROSITE" id="PS00720">
    <property type="entry name" value="RASGEF"/>
    <property type="match status" value="1"/>
</dbReference>